<protein>
    <recommendedName>
        <fullName evidence="6">Trimethylamine:corrinoid methyltransferase</fullName>
    </recommendedName>
</protein>
<evidence type="ECO:0008006" key="6">
    <source>
        <dbReference type="Google" id="ProtNLM"/>
    </source>
</evidence>
<dbReference type="GO" id="GO:0032259">
    <property type="term" value="P:methylation"/>
    <property type="evidence" value="ECO:0007669"/>
    <property type="project" value="UniProtKB-KW"/>
</dbReference>
<evidence type="ECO:0000256" key="1">
    <source>
        <dbReference type="ARBA" id="ARBA00007137"/>
    </source>
</evidence>
<comment type="similarity">
    <text evidence="1">Belongs to the trimethylamine methyltransferase family.</text>
</comment>
<gene>
    <name evidence="4" type="ORF">AKJ50_02020</name>
</gene>
<proteinExistence type="inferred from homology"/>
<dbReference type="AlphaFoldDB" id="A0A133VEE1"/>
<keyword evidence="2" id="KW-0489">Methyltransferase</keyword>
<evidence type="ECO:0000256" key="3">
    <source>
        <dbReference type="ARBA" id="ARBA00022679"/>
    </source>
</evidence>
<evidence type="ECO:0000313" key="4">
    <source>
        <dbReference type="EMBL" id="KXB04767.1"/>
    </source>
</evidence>
<sequence>MDNAENLAGITILQCVEEGAPVIYGGESPPADMRSGTVDYNAPEYPLTSAGISQLADFYDLPCYSAGYGLGKIPKNMNDLMSGALKFVLIYSNLCDIIAGFGELENAESMSLDQVVLDVEAIEQAKPYLKNVQVNEDTLAFDAIKKVGPGGSFLDLKHTLEHFREEVWLEEGSIILSKGDESVRERAKQKVNEVLETHEPEPLDEDVEKEIDNILKKCEKKMV</sequence>
<keyword evidence="5" id="KW-1185">Reference proteome</keyword>
<dbReference type="Gene3D" id="3.20.20.480">
    <property type="entry name" value="Trimethylamine methyltransferase-like"/>
    <property type="match status" value="1"/>
</dbReference>
<dbReference type="InterPro" id="IPR010426">
    <property type="entry name" value="MTTB_MeTrfase"/>
</dbReference>
<keyword evidence="3" id="KW-0808">Transferase</keyword>
<evidence type="ECO:0000313" key="5">
    <source>
        <dbReference type="Proteomes" id="UP000070311"/>
    </source>
</evidence>
<accession>A0A133VEE1</accession>
<dbReference type="Proteomes" id="UP000070311">
    <property type="component" value="Unassembled WGS sequence"/>
</dbReference>
<dbReference type="EMBL" id="LHYD01000044">
    <property type="protein sequence ID" value="KXB04767.1"/>
    <property type="molecule type" value="Genomic_DNA"/>
</dbReference>
<dbReference type="GO" id="GO:0008168">
    <property type="term" value="F:methyltransferase activity"/>
    <property type="evidence" value="ECO:0007669"/>
    <property type="project" value="UniProtKB-KW"/>
</dbReference>
<dbReference type="Pfam" id="PF06253">
    <property type="entry name" value="MTTB"/>
    <property type="match status" value="1"/>
</dbReference>
<evidence type="ECO:0000256" key="2">
    <source>
        <dbReference type="ARBA" id="ARBA00022603"/>
    </source>
</evidence>
<organism evidence="4 5">
    <name type="scientific">candidate division MSBL1 archaeon SCGC-AAA382A13</name>
    <dbReference type="NCBI Taxonomy" id="1698279"/>
    <lineage>
        <taxon>Archaea</taxon>
        <taxon>Methanobacteriati</taxon>
        <taxon>Methanobacteriota</taxon>
        <taxon>candidate division MSBL1</taxon>
    </lineage>
</organism>
<comment type="caution">
    <text evidence="4">The sequence shown here is derived from an EMBL/GenBank/DDBJ whole genome shotgun (WGS) entry which is preliminary data.</text>
</comment>
<dbReference type="InterPro" id="IPR038601">
    <property type="entry name" value="MttB-like_sf"/>
</dbReference>
<name>A0A133VEE1_9EURY</name>
<dbReference type="GO" id="GO:0015948">
    <property type="term" value="P:methanogenesis"/>
    <property type="evidence" value="ECO:0007669"/>
    <property type="project" value="InterPro"/>
</dbReference>
<reference evidence="4 5" key="1">
    <citation type="journal article" date="2016" name="Sci. Rep.">
        <title>Metabolic traits of an uncultured archaeal lineage -MSBL1- from brine pools of the Red Sea.</title>
        <authorList>
            <person name="Mwirichia R."/>
            <person name="Alam I."/>
            <person name="Rashid M."/>
            <person name="Vinu M."/>
            <person name="Ba-Alawi W."/>
            <person name="Anthony Kamau A."/>
            <person name="Kamanda Ngugi D."/>
            <person name="Goker M."/>
            <person name="Klenk H.P."/>
            <person name="Bajic V."/>
            <person name="Stingl U."/>
        </authorList>
    </citation>
    <scope>NUCLEOTIDE SEQUENCE [LARGE SCALE GENOMIC DNA]</scope>
    <source>
        <strain evidence="4">SCGC-AAA382A13</strain>
    </source>
</reference>